<feature type="transmembrane region" description="Helical" evidence="1">
    <location>
        <begin position="152"/>
        <end position="177"/>
    </location>
</feature>
<feature type="chain" id="PRO_5044131582" evidence="2">
    <location>
        <begin position="24"/>
        <end position="205"/>
    </location>
</feature>
<evidence type="ECO:0000256" key="2">
    <source>
        <dbReference type="SAM" id="SignalP"/>
    </source>
</evidence>
<dbReference type="AlphaFoldDB" id="A0A811JQI0"/>
<comment type="caution">
    <text evidence="3">The sequence shown here is derived from an EMBL/GenBank/DDBJ whole genome shotgun (WGS) entry which is preliminary data.</text>
</comment>
<evidence type="ECO:0000313" key="3">
    <source>
        <dbReference type="EMBL" id="CAD5205523.1"/>
    </source>
</evidence>
<name>A0A811JQI0_9BILA</name>
<dbReference type="Proteomes" id="UP000614601">
    <property type="component" value="Unassembled WGS sequence"/>
</dbReference>
<dbReference type="OrthoDB" id="10408232at2759"/>
<keyword evidence="1" id="KW-0472">Membrane</keyword>
<gene>
    <name evidence="3" type="ORF">BOKJ2_LOCUS207</name>
</gene>
<proteinExistence type="predicted"/>
<keyword evidence="1" id="KW-0812">Transmembrane</keyword>
<feature type="signal peptide" evidence="2">
    <location>
        <begin position="1"/>
        <end position="23"/>
    </location>
</feature>
<dbReference type="Proteomes" id="UP000783686">
    <property type="component" value="Unassembled WGS sequence"/>
</dbReference>
<organism evidence="3 4">
    <name type="scientific">Bursaphelenchus okinawaensis</name>
    <dbReference type="NCBI Taxonomy" id="465554"/>
    <lineage>
        <taxon>Eukaryota</taxon>
        <taxon>Metazoa</taxon>
        <taxon>Ecdysozoa</taxon>
        <taxon>Nematoda</taxon>
        <taxon>Chromadorea</taxon>
        <taxon>Rhabditida</taxon>
        <taxon>Tylenchina</taxon>
        <taxon>Tylenchomorpha</taxon>
        <taxon>Aphelenchoidea</taxon>
        <taxon>Aphelenchoididae</taxon>
        <taxon>Bursaphelenchus</taxon>
    </lineage>
</organism>
<protein>
    <submittedName>
        <fullName evidence="3">Uncharacterized protein</fullName>
    </submittedName>
</protein>
<evidence type="ECO:0000256" key="1">
    <source>
        <dbReference type="SAM" id="Phobius"/>
    </source>
</evidence>
<reference evidence="3" key="1">
    <citation type="submission" date="2020-09" db="EMBL/GenBank/DDBJ databases">
        <authorList>
            <person name="Kikuchi T."/>
        </authorList>
    </citation>
    <scope>NUCLEOTIDE SEQUENCE</scope>
    <source>
        <strain evidence="3">SH1</strain>
    </source>
</reference>
<keyword evidence="4" id="KW-1185">Reference proteome</keyword>
<dbReference type="EMBL" id="CAJFDH010000001">
    <property type="protein sequence ID" value="CAD5205523.1"/>
    <property type="molecule type" value="Genomic_DNA"/>
</dbReference>
<evidence type="ECO:0000313" key="4">
    <source>
        <dbReference type="Proteomes" id="UP000614601"/>
    </source>
</evidence>
<dbReference type="EMBL" id="CAJFCW020000001">
    <property type="protein sequence ID" value="CAG9077856.1"/>
    <property type="molecule type" value="Genomic_DNA"/>
</dbReference>
<sequence length="205" mass="23548">MGRMIQRILYILVFLSLCREATGSYVEGCSSHCTMTPGESSWQCWDQTTSYFEASLLGQLRNFVNAEIGIAQWRKEHENNINWDRAREETVERMVNNLPPLIEDEDDLTDQDLYNSVIGALIKDAKEQFELNPAREAVPSCPHGCEKPSKTFFWLFIVSALVTVTLMGSIVSLIYILDYKNNKYVDITEETQKQKRKQQKQAPKG</sequence>
<keyword evidence="1" id="KW-1133">Transmembrane helix</keyword>
<keyword evidence="2" id="KW-0732">Signal</keyword>
<accession>A0A811JQI0</accession>